<gene>
    <name evidence="1" type="ORF">GOBAR_AA33084</name>
</gene>
<dbReference type="EMBL" id="KZ668528">
    <property type="protein sequence ID" value="PPR87595.1"/>
    <property type="molecule type" value="Genomic_DNA"/>
</dbReference>
<sequence length="160" mass="17380">MMKKAYPQEKSIACRAIEAAANSLKNIIKQKIKLVTLSIGPYPKFQSPSLGHYPTSHTLPALQDTQAIITRHKTRMKDSTIKPMIGPDGSGDDVIISSREFKRMGLEKEVIVAGETKGIGHSLGSSELHSAETTRLPVVAVGRDFNGEDGIRAELGLEEV</sequence>
<organism evidence="1 2">
    <name type="scientific">Gossypium barbadense</name>
    <name type="common">Sea Island cotton</name>
    <name type="synonym">Hibiscus barbadensis</name>
    <dbReference type="NCBI Taxonomy" id="3634"/>
    <lineage>
        <taxon>Eukaryota</taxon>
        <taxon>Viridiplantae</taxon>
        <taxon>Streptophyta</taxon>
        <taxon>Embryophyta</taxon>
        <taxon>Tracheophyta</taxon>
        <taxon>Spermatophyta</taxon>
        <taxon>Magnoliopsida</taxon>
        <taxon>eudicotyledons</taxon>
        <taxon>Gunneridae</taxon>
        <taxon>Pentapetalae</taxon>
        <taxon>rosids</taxon>
        <taxon>malvids</taxon>
        <taxon>Malvales</taxon>
        <taxon>Malvaceae</taxon>
        <taxon>Malvoideae</taxon>
        <taxon>Gossypium</taxon>
    </lineage>
</organism>
<evidence type="ECO:0000313" key="1">
    <source>
        <dbReference type="EMBL" id="PPR87595.1"/>
    </source>
</evidence>
<proteinExistence type="predicted"/>
<reference evidence="1 2" key="1">
    <citation type="submission" date="2015-01" db="EMBL/GenBank/DDBJ databases">
        <title>Genome of allotetraploid Gossypium barbadense reveals genomic plasticity and fiber elongation in cotton evolution.</title>
        <authorList>
            <person name="Chen X."/>
            <person name="Liu X."/>
            <person name="Zhao B."/>
            <person name="Zheng H."/>
            <person name="Hu Y."/>
            <person name="Lu G."/>
            <person name="Yang C."/>
            <person name="Chen J."/>
            <person name="Shan C."/>
            <person name="Zhang L."/>
            <person name="Zhou Y."/>
            <person name="Wang L."/>
            <person name="Guo W."/>
            <person name="Bai Y."/>
            <person name="Ruan J."/>
            <person name="Shangguan X."/>
            <person name="Mao Y."/>
            <person name="Jiang J."/>
            <person name="Zhu Y."/>
            <person name="Lei J."/>
            <person name="Kang H."/>
            <person name="Chen S."/>
            <person name="He X."/>
            <person name="Wang R."/>
            <person name="Wang Y."/>
            <person name="Chen J."/>
            <person name="Wang L."/>
            <person name="Yu S."/>
            <person name="Wang B."/>
            <person name="Wei J."/>
            <person name="Song S."/>
            <person name="Lu X."/>
            <person name="Gao Z."/>
            <person name="Gu W."/>
            <person name="Deng X."/>
            <person name="Ma D."/>
            <person name="Wang S."/>
            <person name="Liang W."/>
            <person name="Fang L."/>
            <person name="Cai C."/>
            <person name="Zhu X."/>
            <person name="Zhou B."/>
            <person name="Zhang Y."/>
            <person name="Chen Z."/>
            <person name="Xu S."/>
            <person name="Zhu R."/>
            <person name="Wang S."/>
            <person name="Zhang T."/>
            <person name="Zhao G."/>
        </authorList>
    </citation>
    <scope>NUCLEOTIDE SEQUENCE [LARGE SCALE GENOMIC DNA]</scope>
    <source>
        <strain evidence="2">cv. Xinhai21</strain>
        <tissue evidence="1">Leaf</tissue>
    </source>
</reference>
<dbReference type="Proteomes" id="UP000239757">
    <property type="component" value="Unassembled WGS sequence"/>
</dbReference>
<name>A0A2P5W915_GOSBA</name>
<evidence type="ECO:0000313" key="2">
    <source>
        <dbReference type="Proteomes" id="UP000239757"/>
    </source>
</evidence>
<dbReference type="AlphaFoldDB" id="A0A2P5W915"/>
<protein>
    <submittedName>
        <fullName evidence="1">Uncharacterized protein</fullName>
    </submittedName>
</protein>
<accession>A0A2P5W915</accession>